<dbReference type="InterPro" id="IPR040764">
    <property type="entry name" value="CvfB_WH"/>
</dbReference>
<protein>
    <recommendedName>
        <fullName evidence="1">S1 motif domain-containing protein</fullName>
    </recommendedName>
</protein>
<dbReference type="SMART" id="SM00316">
    <property type="entry name" value="S1"/>
    <property type="match status" value="3"/>
</dbReference>
<evidence type="ECO:0000259" key="1">
    <source>
        <dbReference type="SMART" id="SM00316"/>
    </source>
</evidence>
<dbReference type="InterPro" id="IPR003029">
    <property type="entry name" value="S1_domain"/>
</dbReference>
<dbReference type="InterPro" id="IPR039566">
    <property type="entry name" value="CvfB_S1_st"/>
</dbReference>
<name>A0A1W1EIT1_9ZZZZ</name>
<feature type="domain" description="S1 motif" evidence="1">
    <location>
        <begin position="7"/>
        <end position="68"/>
    </location>
</feature>
<dbReference type="GO" id="GO:0003676">
    <property type="term" value="F:nucleic acid binding"/>
    <property type="evidence" value="ECO:0007669"/>
    <property type="project" value="InterPro"/>
</dbReference>
<proteinExistence type="predicted"/>
<dbReference type="Gene3D" id="2.40.50.140">
    <property type="entry name" value="Nucleic acid-binding proteins"/>
    <property type="match status" value="2"/>
</dbReference>
<organism evidence="2">
    <name type="scientific">hydrothermal vent metagenome</name>
    <dbReference type="NCBI Taxonomy" id="652676"/>
    <lineage>
        <taxon>unclassified sequences</taxon>
        <taxon>metagenomes</taxon>
        <taxon>ecological metagenomes</taxon>
    </lineage>
</organism>
<dbReference type="InterPro" id="IPR012340">
    <property type="entry name" value="NA-bd_OB-fold"/>
</dbReference>
<dbReference type="PIRSF" id="PIRSF012524">
    <property type="entry name" value="YitL_S1"/>
    <property type="match status" value="1"/>
</dbReference>
<accession>A0A1W1EIT1</accession>
<dbReference type="PANTHER" id="PTHR37296:SF1">
    <property type="entry name" value="CONSERVED VIRULENCE FACTOR B"/>
    <property type="match status" value="1"/>
</dbReference>
<dbReference type="Pfam" id="PF13509">
    <property type="entry name" value="S1_2"/>
    <property type="match status" value="1"/>
</dbReference>
<dbReference type="InterPro" id="IPR036388">
    <property type="entry name" value="WH-like_DNA-bd_sf"/>
</dbReference>
<evidence type="ECO:0000313" key="2">
    <source>
        <dbReference type="EMBL" id="SHO80736.1"/>
    </source>
</evidence>
<reference evidence="2" key="1">
    <citation type="submission" date="2016-10" db="EMBL/GenBank/DDBJ databases">
        <authorList>
            <person name="de Groot N.N."/>
        </authorList>
    </citation>
    <scope>NUCLEOTIDE SEQUENCE</scope>
</reference>
<dbReference type="PANTHER" id="PTHR37296">
    <property type="entry name" value="CONSERVED VIRULENCE FACTOR B"/>
    <property type="match status" value="1"/>
</dbReference>
<gene>
    <name evidence="2" type="ORF">MNB_SV-15-995</name>
</gene>
<dbReference type="AlphaFoldDB" id="A0A1W1EIT1"/>
<dbReference type="Pfam" id="PF17783">
    <property type="entry name" value="WHD_CvfB"/>
    <property type="match status" value="1"/>
</dbReference>
<dbReference type="InterPro" id="IPR014464">
    <property type="entry name" value="CvfB_fam"/>
</dbReference>
<dbReference type="EMBL" id="FRYL01000019">
    <property type="protein sequence ID" value="SHO80736.1"/>
    <property type="molecule type" value="Genomic_DNA"/>
</dbReference>
<sequence>MIDNVIEAGRVNRLEIYKDTDFGFFLRSANEQEVLLPNAYVTKDMNIYDEIDVFIYHDSEDRLIATTKRPYAMEGEYFYGEVVDYQRYGAFIDWGLPKDLFVPLSQQKAYFNVGKKFILRVCLDRETGRLYGTHKIGKHIIRDMKGLHNNKEMEIIVIAKTPLGYKVIADSKYEGMLFDNEIFSDIKIGEKYRAYIKKVRVDFKLDMSLQPLSNNDYAEDKILEVLRENNNILEVTSKSSPEVIKELFGVSKKSFKKALNTLIESKSIKLEDGFIKI</sequence>
<feature type="domain" description="S1 motif" evidence="1">
    <location>
        <begin position="73"/>
        <end position="135"/>
    </location>
</feature>
<feature type="domain" description="S1 motif" evidence="1">
    <location>
        <begin position="148"/>
        <end position="210"/>
    </location>
</feature>
<dbReference type="Pfam" id="PF00575">
    <property type="entry name" value="S1"/>
    <property type="match status" value="1"/>
</dbReference>
<dbReference type="Gene3D" id="1.10.10.10">
    <property type="entry name" value="Winged helix-like DNA-binding domain superfamily/Winged helix DNA-binding domain"/>
    <property type="match status" value="1"/>
</dbReference>